<dbReference type="FunCoup" id="A0A316YIT0">
    <property type="interactions" value="750"/>
</dbReference>
<feature type="domain" description="WDR36/Utp21 C-terminal" evidence="3">
    <location>
        <begin position="836"/>
        <end position="1078"/>
    </location>
</feature>
<dbReference type="Pfam" id="PF25171">
    <property type="entry name" value="Beta-prop_WDR36-Utp21_1st"/>
    <property type="match status" value="1"/>
</dbReference>
<dbReference type="PANTHER" id="PTHR22840:SF12">
    <property type="entry name" value="WD REPEAT-CONTAINING PROTEIN 36"/>
    <property type="match status" value="1"/>
</dbReference>
<dbReference type="OrthoDB" id="10250769at2759"/>
<dbReference type="EMBL" id="KZ819637">
    <property type="protein sequence ID" value="PWN89109.1"/>
    <property type="molecule type" value="Genomic_DNA"/>
</dbReference>
<dbReference type="GO" id="GO:0034388">
    <property type="term" value="C:Pwp2p-containing subcomplex of 90S preribosome"/>
    <property type="evidence" value="ECO:0007669"/>
    <property type="project" value="TreeGrafter"/>
</dbReference>
<dbReference type="AlphaFoldDB" id="A0A316YIT0"/>
<evidence type="ECO:0000313" key="6">
    <source>
        <dbReference type="Proteomes" id="UP000245768"/>
    </source>
</evidence>
<dbReference type="PANTHER" id="PTHR22840">
    <property type="entry name" value="WD REPEAT-CONTAINING PROTEIN 36"/>
    <property type="match status" value="1"/>
</dbReference>
<keyword evidence="1" id="KW-0853">WD repeat</keyword>
<keyword evidence="6" id="KW-1185">Reference proteome</keyword>
<dbReference type="InterPro" id="IPR011047">
    <property type="entry name" value="Quinoprotein_ADH-like_sf"/>
</dbReference>
<proteinExistence type="predicted"/>
<dbReference type="STRING" id="215250.A0A316YIT0"/>
<evidence type="ECO:0000313" key="5">
    <source>
        <dbReference type="EMBL" id="PWN89109.1"/>
    </source>
</evidence>
<dbReference type="Proteomes" id="UP000245768">
    <property type="component" value="Unassembled WGS sequence"/>
</dbReference>
<dbReference type="Pfam" id="PF04192">
    <property type="entry name" value="Utp21"/>
    <property type="match status" value="1"/>
</dbReference>
<dbReference type="InterPro" id="IPR007319">
    <property type="entry name" value="WDR36/Utp21_C"/>
</dbReference>
<dbReference type="InterPro" id="IPR059157">
    <property type="entry name" value="WDR36-Utp21_N"/>
</dbReference>
<dbReference type="GO" id="GO:0032040">
    <property type="term" value="C:small-subunit processome"/>
    <property type="evidence" value="ECO:0007669"/>
    <property type="project" value="InterPro"/>
</dbReference>
<protein>
    <submittedName>
        <fullName evidence="5">WD40 repeat-like protein</fullName>
    </submittedName>
</protein>
<dbReference type="SUPFAM" id="SSF50998">
    <property type="entry name" value="Quinoprotein alcohol dehydrogenase-like"/>
    <property type="match status" value="2"/>
</dbReference>
<sequence>MEDGGAPAKRARGKAREKQPVKKRPRPRLFAPFRALGLVTDHVPVVVQVQHGGKDAKSANINIVASVGHSWVMWDGDRMTLLFVGQSLPHPIQSLALAPGSGGVTNVLATAGDGVYRFVRGAIVQELKAEVPLSTLTTIGDNVISLSASGQDLFIWSLLKGNLQRQIQLNRPMPNGSDVDEAGRTFSATAMLHPSTYIDKLLIGGASGDLQLWNTRTATLIHHFSAAKLLSYLGLGLDDRSAIVDLVQTPAIDIVAVAFASGHVLLVDIRYDEPILCAHITSTSNSAILSKGALAFRTDNMAHTMAIGTRLGDIVLFDLDAPGSVGSVLSGRARPARLAHTLRSAHDSSVASLHFLPGQPLLLSSGSDNAIKQWFFEVSSINAGSGSLGGQAEVGSTTAPRLLKYRAGHSQPPRLIRYMGPEGKTILSSGGEDRSVRAMSVVRDSRSAELSQGSVERSAKKLSTDVVSLKVSPTTSLAFSTTRSRDWDDILSTHASSPYAQTWFLRDRRKGKAPLLATNVDAPTNDGVPAKASNAGLGEATASCVSACGNFGMVGNSHGFVEVYNMQSGRWRRRYDTRALIDGPVKTFISKAGVRTERREKQRARASAVVAVASDSVNRTVIVATLDGTLHFFDFGTAQLVQTIQTGSGIAAMQLEQNTNLIATVHDDLQVRMYDIETFKLVRTFTGFRARILDMTFSPDGRWLIVSSLDGAIRTFDVPSGLLVDAFRPPSVATSLTFSPTADFLATTHVGSLGIFLWANRAQFTSVNLVGLEEEAVFDEARGAGVELPTMRGMQEDGDERELETIDVGEGELQRAYASQPQLFSSKDSKAAAETEGLVTLSTMSRSRWMTLLNLDAIRQRDKPVEAPKKPERAPFFLPQASEAPESAIIRRPGLGDELAGEEQDVESARRLRSLRDQSGLDFESDLSKRMRMALDAQEKEATIEGIFVYLHSLSPPALDGEIRASLGRVVDITRFLKVLTARLRQKRDYEAVQAMLAVLLRVHGDVIVANGVKPSVATADHMIIDGEQHDDNDDDEVNEEGRELGQALRELIVEQNKEGKRVMELLDYCTGSLAFVRNVPLSY</sequence>
<organism evidence="5 6">
    <name type="scientific">Acaromyces ingoldii</name>
    <dbReference type="NCBI Taxonomy" id="215250"/>
    <lineage>
        <taxon>Eukaryota</taxon>
        <taxon>Fungi</taxon>
        <taxon>Dikarya</taxon>
        <taxon>Basidiomycota</taxon>
        <taxon>Ustilaginomycotina</taxon>
        <taxon>Exobasidiomycetes</taxon>
        <taxon>Exobasidiales</taxon>
        <taxon>Cryptobasidiaceae</taxon>
        <taxon>Acaromyces</taxon>
    </lineage>
</organism>
<evidence type="ECO:0000256" key="1">
    <source>
        <dbReference type="PROSITE-ProRule" id="PRU00221"/>
    </source>
</evidence>
<feature type="repeat" description="WD" evidence="1">
    <location>
        <begin position="343"/>
        <end position="374"/>
    </location>
</feature>
<dbReference type="RefSeq" id="XP_025376307.1">
    <property type="nucleotide sequence ID" value="XM_025522025.1"/>
</dbReference>
<evidence type="ECO:0000259" key="4">
    <source>
        <dbReference type="Pfam" id="PF25171"/>
    </source>
</evidence>
<accession>A0A316YIT0</accession>
<feature type="domain" description="WDR36/Utp21 N-terminal" evidence="4">
    <location>
        <begin position="63"/>
        <end position="377"/>
    </location>
</feature>
<dbReference type="GO" id="GO:0006364">
    <property type="term" value="P:rRNA processing"/>
    <property type="evidence" value="ECO:0007669"/>
    <property type="project" value="InterPro"/>
</dbReference>
<dbReference type="SMART" id="SM00320">
    <property type="entry name" value="WD40"/>
    <property type="match status" value="6"/>
</dbReference>
<dbReference type="PROSITE" id="PS50082">
    <property type="entry name" value="WD_REPEATS_2"/>
    <property type="match status" value="2"/>
</dbReference>
<dbReference type="InParanoid" id="A0A316YIT0"/>
<dbReference type="InterPro" id="IPR001680">
    <property type="entry name" value="WD40_rpt"/>
</dbReference>
<evidence type="ECO:0000259" key="3">
    <source>
        <dbReference type="Pfam" id="PF04192"/>
    </source>
</evidence>
<dbReference type="PROSITE" id="PS50294">
    <property type="entry name" value="WD_REPEATS_REGION"/>
    <property type="match status" value="1"/>
</dbReference>
<dbReference type="GeneID" id="37043941"/>
<feature type="region of interest" description="Disordered" evidence="2">
    <location>
        <begin position="1"/>
        <end position="26"/>
    </location>
</feature>
<evidence type="ECO:0000256" key="2">
    <source>
        <dbReference type="SAM" id="MobiDB-lite"/>
    </source>
</evidence>
<name>A0A316YIT0_9BASI</name>
<dbReference type="Gene3D" id="2.130.10.10">
    <property type="entry name" value="YVTN repeat-like/Quinoprotein amine dehydrogenase"/>
    <property type="match status" value="2"/>
</dbReference>
<dbReference type="InterPro" id="IPR015943">
    <property type="entry name" value="WD40/YVTN_repeat-like_dom_sf"/>
</dbReference>
<feature type="repeat" description="WD" evidence="1">
    <location>
        <begin position="685"/>
        <end position="726"/>
    </location>
</feature>
<gene>
    <name evidence="5" type="ORF">FA10DRAFT_267710</name>
</gene>
<dbReference type="Pfam" id="PF25168">
    <property type="entry name" value="Beta-prop_WDR36-Utp21_2nd"/>
    <property type="match status" value="1"/>
</dbReference>
<reference evidence="5 6" key="1">
    <citation type="journal article" date="2018" name="Mol. Biol. Evol.">
        <title>Broad Genomic Sampling Reveals a Smut Pathogenic Ancestry of the Fungal Clade Ustilaginomycotina.</title>
        <authorList>
            <person name="Kijpornyongpan T."/>
            <person name="Mondo S.J."/>
            <person name="Barry K."/>
            <person name="Sandor L."/>
            <person name="Lee J."/>
            <person name="Lipzen A."/>
            <person name="Pangilinan J."/>
            <person name="LaButti K."/>
            <person name="Hainaut M."/>
            <person name="Henrissat B."/>
            <person name="Grigoriev I.V."/>
            <person name="Spatafora J.W."/>
            <person name="Aime M.C."/>
        </authorList>
    </citation>
    <scope>NUCLEOTIDE SEQUENCE [LARGE SCALE GENOMIC DNA]</scope>
    <source>
        <strain evidence="5 6">MCA 4198</strain>
    </source>
</reference>